<dbReference type="PROSITE" id="PS50111">
    <property type="entry name" value="CHEMOTAXIS_TRANSDUC_2"/>
    <property type="match status" value="1"/>
</dbReference>
<dbReference type="InterPro" id="IPR004089">
    <property type="entry name" value="MCPsignal_dom"/>
</dbReference>
<evidence type="ECO:0000259" key="4">
    <source>
        <dbReference type="PROSITE" id="PS50111"/>
    </source>
</evidence>
<dbReference type="Pfam" id="PF00015">
    <property type="entry name" value="MCPsignal"/>
    <property type="match status" value="1"/>
</dbReference>
<dbReference type="GO" id="GO:0007165">
    <property type="term" value="P:signal transduction"/>
    <property type="evidence" value="ECO:0007669"/>
    <property type="project" value="UniProtKB-KW"/>
</dbReference>
<dbReference type="GO" id="GO:0016020">
    <property type="term" value="C:membrane"/>
    <property type="evidence" value="ECO:0007669"/>
    <property type="project" value="InterPro"/>
</dbReference>
<dbReference type="SMART" id="SM00283">
    <property type="entry name" value="MA"/>
    <property type="match status" value="1"/>
</dbReference>
<evidence type="ECO:0000256" key="1">
    <source>
        <dbReference type="ARBA" id="ARBA00023224"/>
    </source>
</evidence>
<reference evidence="6" key="1">
    <citation type="submission" date="2016-10" db="EMBL/GenBank/DDBJ databases">
        <authorList>
            <person name="Varghese N."/>
            <person name="Submissions S."/>
        </authorList>
    </citation>
    <scope>NUCLEOTIDE SEQUENCE [LARGE SCALE GENOMIC DNA]</scope>
    <source>
        <strain evidence="6">DSM 46838</strain>
    </source>
</reference>
<dbReference type="PANTHER" id="PTHR32089:SF112">
    <property type="entry name" value="LYSOZYME-LIKE PROTEIN-RELATED"/>
    <property type="match status" value="1"/>
</dbReference>
<organism evidence="5 6">
    <name type="scientific">Blastococcus tunisiensis</name>
    <dbReference type="NCBI Taxonomy" id="1798228"/>
    <lineage>
        <taxon>Bacteria</taxon>
        <taxon>Bacillati</taxon>
        <taxon>Actinomycetota</taxon>
        <taxon>Actinomycetes</taxon>
        <taxon>Geodermatophilales</taxon>
        <taxon>Geodermatophilaceae</taxon>
        <taxon>Blastococcus</taxon>
    </lineage>
</organism>
<dbReference type="EMBL" id="FOND01000001">
    <property type="protein sequence ID" value="SFD91349.1"/>
    <property type="molecule type" value="Genomic_DNA"/>
</dbReference>
<dbReference type="AlphaFoldDB" id="A0A1I1W8M6"/>
<keyword evidence="1 2" id="KW-0807">Transducer</keyword>
<gene>
    <name evidence="5" type="ORF">SAMN05216574_101278</name>
</gene>
<feature type="domain" description="Methyl-accepting transducer" evidence="4">
    <location>
        <begin position="35"/>
        <end position="271"/>
    </location>
</feature>
<dbReference type="OrthoDB" id="2489132at2"/>
<name>A0A1I1W8M6_9ACTN</name>
<proteinExistence type="predicted"/>
<dbReference type="STRING" id="1798228.SAMN05216574_101278"/>
<evidence type="ECO:0000256" key="2">
    <source>
        <dbReference type="PROSITE-ProRule" id="PRU00284"/>
    </source>
</evidence>
<feature type="region of interest" description="Disordered" evidence="3">
    <location>
        <begin position="464"/>
        <end position="522"/>
    </location>
</feature>
<dbReference type="Gene3D" id="1.10.287.950">
    <property type="entry name" value="Methyl-accepting chemotaxis protein"/>
    <property type="match status" value="1"/>
</dbReference>
<dbReference type="Proteomes" id="UP000198589">
    <property type="component" value="Unassembled WGS sequence"/>
</dbReference>
<evidence type="ECO:0000313" key="5">
    <source>
        <dbReference type="EMBL" id="SFD91349.1"/>
    </source>
</evidence>
<accession>A0A1I1W8M6</accession>
<dbReference type="PANTHER" id="PTHR32089">
    <property type="entry name" value="METHYL-ACCEPTING CHEMOTAXIS PROTEIN MCPB"/>
    <property type="match status" value="1"/>
</dbReference>
<evidence type="ECO:0000313" key="6">
    <source>
        <dbReference type="Proteomes" id="UP000198589"/>
    </source>
</evidence>
<feature type="compositionally biased region" description="Low complexity" evidence="3">
    <location>
        <begin position="503"/>
        <end position="512"/>
    </location>
</feature>
<keyword evidence="6" id="KW-1185">Reference proteome</keyword>
<sequence>MAVDRFVFAAARHGRARARAATAVDADVVAGIADSAGRLGIELVDVAGNVDVLSATATEQADTFARLRETADGIQAGNAAVSAAAAEAHEASRRAAADAAGSQGALRESLDAIHALVGWVGSVGGELDSTRSALADIATIAQEIHAIAERTHVLALNARIEAARSGEAGKGFTVIADNVRQLADQSIAAAGRIDTTLGVLTGQLDALSEHGSQAEVRAQAAQDATGSLGSALETVSGAMGSIDEQVSAVADVAAGSASRVDDYVAGMSQLVASVDLSSRELEGARSRVHTLLGVAEELIGGVATLGVPTPDTPFVEAVQRTAAVVQERFEAAVRTGEVSLADLFDEHYRPVPGSDPVQHTTRFTAFTDRVLPEVQEPMLALDERVAFCAAVDRNGYLPTHNRVFSHPQGPDPVWNTAHCRNRRVFDDRTGLAAARNTRPFLLQTYRRDMGGGTFVLIRTSPHLSRCRAGTGAGSGWPTGPEPRTPAPSGRRPRGSPRRPPRRSPALSAAGRGPPARSPSRAS</sequence>
<protein>
    <submittedName>
        <fullName evidence="5">Methyl-accepting chemotaxis sensory transducer</fullName>
    </submittedName>
</protein>
<feature type="compositionally biased region" description="Basic residues" evidence="3">
    <location>
        <begin position="490"/>
        <end position="501"/>
    </location>
</feature>
<dbReference type="SUPFAM" id="SSF58104">
    <property type="entry name" value="Methyl-accepting chemotaxis protein (MCP) signaling domain"/>
    <property type="match status" value="1"/>
</dbReference>
<evidence type="ECO:0000256" key="3">
    <source>
        <dbReference type="SAM" id="MobiDB-lite"/>
    </source>
</evidence>